<keyword evidence="2" id="KW-1185">Reference proteome</keyword>
<protein>
    <submittedName>
        <fullName evidence="1">Uncharacterized protein</fullName>
    </submittedName>
</protein>
<dbReference type="Proteomes" id="UP000075714">
    <property type="component" value="Unassembled WGS sequence"/>
</dbReference>
<evidence type="ECO:0000313" key="1">
    <source>
        <dbReference type="EMBL" id="KXZ43939.1"/>
    </source>
</evidence>
<proteinExistence type="predicted"/>
<dbReference type="EMBL" id="LSYV01000078">
    <property type="protein sequence ID" value="KXZ43939.1"/>
    <property type="molecule type" value="Genomic_DNA"/>
</dbReference>
<organism evidence="1 2">
    <name type="scientific">Gonium pectorale</name>
    <name type="common">Green alga</name>
    <dbReference type="NCBI Taxonomy" id="33097"/>
    <lineage>
        <taxon>Eukaryota</taxon>
        <taxon>Viridiplantae</taxon>
        <taxon>Chlorophyta</taxon>
        <taxon>core chlorophytes</taxon>
        <taxon>Chlorophyceae</taxon>
        <taxon>CS clade</taxon>
        <taxon>Chlamydomonadales</taxon>
        <taxon>Volvocaceae</taxon>
        <taxon>Gonium</taxon>
    </lineage>
</organism>
<comment type="caution">
    <text evidence="1">The sequence shown here is derived from an EMBL/GenBank/DDBJ whole genome shotgun (WGS) entry which is preliminary data.</text>
</comment>
<sequence>MTDFLQESAKNRELLAQLVKASKQDCTPEDFADFADANNSLQNADQSTDEALLRTAKRLKGAGAVRLLRQELPWQCSFIENAEDLLKCLSNTS</sequence>
<dbReference type="AlphaFoldDB" id="A0A150G234"/>
<dbReference type="OrthoDB" id="537886at2759"/>
<reference evidence="2" key="1">
    <citation type="journal article" date="2016" name="Nat. Commun.">
        <title>The Gonium pectorale genome demonstrates co-option of cell cycle regulation during the evolution of multicellularity.</title>
        <authorList>
            <person name="Hanschen E.R."/>
            <person name="Marriage T.N."/>
            <person name="Ferris P.J."/>
            <person name="Hamaji T."/>
            <person name="Toyoda A."/>
            <person name="Fujiyama A."/>
            <person name="Neme R."/>
            <person name="Noguchi H."/>
            <person name="Minakuchi Y."/>
            <person name="Suzuki M."/>
            <person name="Kawai-Toyooka H."/>
            <person name="Smith D.R."/>
            <person name="Sparks H."/>
            <person name="Anderson J."/>
            <person name="Bakaric R."/>
            <person name="Luria V."/>
            <person name="Karger A."/>
            <person name="Kirschner M.W."/>
            <person name="Durand P.M."/>
            <person name="Michod R.E."/>
            <person name="Nozaki H."/>
            <person name="Olson B.J."/>
        </authorList>
    </citation>
    <scope>NUCLEOTIDE SEQUENCE [LARGE SCALE GENOMIC DNA]</scope>
    <source>
        <strain evidence="2">NIES-2863</strain>
    </source>
</reference>
<name>A0A150G234_GONPE</name>
<evidence type="ECO:0000313" key="2">
    <source>
        <dbReference type="Proteomes" id="UP000075714"/>
    </source>
</evidence>
<gene>
    <name evidence="1" type="ORF">GPECTOR_77g35</name>
</gene>
<accession>A0A150G234</accession>